<comment type="caution">
    <text evidence="3">The sequence shown here is derived from an EMBL/GenBank/DDBJ whole genome shotgun (WGS) entry which is preliminary data.</text>
</comment>
<keyword evidence="2" id="KW-0732">Signal</keyword>
<reference evidence="4" key="1">
    <citation type="journal article" date="2017" name="bioRxiv">
        <title>Conservation of a gene cluster reveals novel cercosporin biosynthetic mechanisms and extends production to the genus Colletotrichum.</title>
        <authorList>
            <person name="de Jonge R."/>
            <person name="Ebert M.K."/>
            <person name="Huitt-Roehl C.R."/>
            <person name="Pal P."/>
            <person name="Suttle J.C."/>
            <person name="Spanner R.E."/>
            <person name="Neubauer J.D."/>
            <person name="Jurick W.M.II."/>
            <person name="Stott K.A."/>
            <person name="Secor G.A."/>
            <person name="Thomma B.P.H.J."/>
            <person name="Van de Peer Y."/>
            <person name="Townsend C.A."/>
            <person name="Bolton M.D."/>
        </authorList>
    </citation>
    <scope>NUCLEOTIDE SEQUENCE [LARGE SCALE GENOMIC DNA]</scope>
    <source>
        <strain evidence="4">CBS538.71</strain>
    </source>
</reference>
<organism evidence="3 4">
    <name type="scientific">Cercospora berteroae</name>
    <dbReference type="NCBI Taxonomy" id="357750"/>
    <lineage>
        <taxon>Eukaryota</taxon>
        <taxon>Fungi</taxon>
        <taxon>Dikarya</taxon>
        <taxon>Ascomycota</taxon>
        <taxon>Pezizomycotina</taxon>
        <taxon>Dothideomycetes</taxon>
        <taxon>Dothideomycetidae</taxon>
        <taxon>Mycosphaerellales</taxon>
        <taxon>Mycosphaerellaceae</taxon>
        <taxon>Cercospora</taxon>
    </lineage>
</organism>
<sequence>MHLNMILAALFAGTVVADSASINFDAAVTNGVTVVYSTRVQTVFSCGPDVTDCPTLTSVIDKTTTICPVTASLGLSTETTASTSSGSTVTVTKTAAVSSPAVSSTAAPSTAPPKVPVPLHTTLGSPETTSAVATTTVVKYTSFVFSTVTAPANFSSTVSGSTISANSTVAHTTVSGSIGAPTSSLNGTLSTATTPGTSPSQSIVPYTGAAAGTSSPLLLVLVAVAAAFRI</sequence>
<dbReference type="OrthoDB" id="3923593at2759"/>
<evidence type="ECO:0000313" key="4">
    <source>
        <dbReference type="Proteomes" id="UP000237631"/>
    </source>
</evidence>
<gene>
    <name evidence="3" type="ORF">CBER1_08505</name>
</gene>
<dbReference type="AlphaFoldDB" id="A0A2S6CGJ0"/>
<dbReference type="EMBL" id="PNEN01000443">
    <property type="protein sequence ID" value="PPJ58821.1"/>
    <property type="molecule type" value="Genomic_DNA"/>
</dbReference>
<feature type="chain" id="PRO_5015598697" evidence="2">
    <location>
        <begin position="18"/>
        <end position="230"/>
    </location>
</feature>
<protein>
    <submittedName>
        <fullName evidence="3">Uncharacterized protein</fullName>
    </submittedName>
</protein>
<feature type="region of interest" description="Disordered" evidence="1">
    <location>
        <begin position="180"/>
        <end position="200"/>
    </location>
</feature>
<accession>A0A2S6CGJ0</accession>
<evidence type="ECO:0000313" key="3">
    <source>
        <dbReference type="EMBL" id="PPJ58821.1"/>
    </source>
</evidence>
<keyword evidence="4" id="KW-1185">Reference proteome</keyword>
<feature type="signal peptide" evidence="2">
    <location>
        <begin position="1"/>
        <end position="17"/>
    </location>
</feature>
<dbReference type="Proteomes" id="UP000237631">
    <property type="component" value="Unassembled WGS sequence"/>
</dbReference>
<evidence type="ECO:0000256" key="2">
    <source>
        <dbReference type="SAM" id="SignalP"/>
    </source>
</evidence>
<proteinExistence type="predicted"/>
<name>A0A2S6CGJ0_9PEZI</name>
<evidence type="ECO:0000256" key="1">
    <source>
        <dbReference type="SAM" id="MobiDB-lite"/>
    </source>
</evidence>